<feature type="compositionally biased region" description="Basic and acidic residues" evidence="1">
    <location>
        <begin position="1211"/>
        <end position="1226"/>
    </location>
</feature>
<dbReference type="SUPFAM" id="SSF56112">
    <property type="entry name" value="Protein kinase-like (PK-like)"/>
    <property type="match status" value="1"/>
</dbReference>
<evidence type="ECO:0000313" key="5">
    <source>
        <dbReference type="Proteomes" id="UP001281761"/>
    </source>
</evidence>
<dbReference type="InterPro" id="IPR001245">
    <property type="entry name" value="Ser-Thr/Tyr_kinase_cat_dom"/>
</dbReference>
<dbReference type="Gene3D" id="1.10.510.10">
    <property type="entry name" value="Transferase(Phosphotransferase) domain 1"/>
    <property type="match status" value="1"/>
</dbReference>
<dbReference type="PROSITE" id="PS50011">
    <property type="entry name" value="PROTEIN_KINASE_DOM"/>
    <property type="match status" value="1"/>
</dbReference>
<evidence type="ECO:0000259" key="3">
    <source>
        <dbReference type="PROSITE" id="PS50011"/>
    </source>
</evidence>
<keyword evidence="2" id="KW-0472">Membrane</keyword>
<keyword evidence="5" id="KW-1185">Reference proteome</keyword>
<sequence length="1339" mass="145711">MEQKVVNCELSWSFGNIWGAISCGLETAGSFFGMNSSFSNIQPSSLLSAPHSPPAPSTSISDSSAHDELTCDELRLISCGFWKIEGTDALIHLNVTLSSSSRTVTLNDCSFCECGCCEGSASTLLLSGIGSIGLFDVSFVRCGGFDGSSIVVIENSFVDSTSSVHFVESGSSELCLTDLVNVAEFGLIGDTDSPSPSPFLSPIPRTLQSNLSNQAVEIYVSTRDDGNMGYFVVIFNSQQLKDYSLSVELTRSVDSEFHTVHLDKSGNCELHVNYQPDGIFFANDYVDVVLQEPVPGGHQIEFFPTNFLVPQQYQINPQMDVNVFSTSPDQSTVVLSFDFRDAYYPQVAVTLTNYQSPYDEWTINFNAGMLDTFHVTAILYQADSDEVDLKWGGLYLPSRATDDYGTDLYLHMFGEVVIPPEPARIEGIESRSFSDKTVLTLKGRLFTGDIQFSLKPVTSSSSTRNGIEYSFTAEVKDSNTATCAVPAVEESLASSDIVVVFGSQYSMFASIIVNSGLTHTISPPVSAFSIDPQVSEDGMECTLVVTGTGFIEAEHFVLVLAESSDSNADPITLEFEIVMKSSTEGESARIELGSGDSLQFDTTYTIVKLHLSSDVELTVKTPPSLTTPSEPSLLVNAIFVDGGIATESNPCGTIASPCQTVDRALQIIRDALIVDMEILVTGSPVLSQSFEMGSGMTLVIERATKFTETIKIPTDAISSSPLVVLSGGRFKLDHLSFVIDCTSSSLCLFSTTNTEVELENVHMTGPSNGSTPTLNEEIDEVCSWETGLMKAQGGSISASECHFSHIQQGVFSLDGSTLEVSFCKFSSNSPRSSLYRSLQWNIRCVGSGSVIVETETSETSQQESHWISTSECSVTMDGEKSLSPFVVPTLSVSECSVSQKKSKDPLLIRIVGTKLIPCGLSFEIFETSDSKSNSKSIPVTPHRIPLSDPSVSSTSETEVLISVLESSTELEKSSHWDGRIVYGEEQATQSFTVKMSAKEKMARGAGKVVPWLVPLIVSLVILAVLAVIIILVVLRRRKQKKENEQEMQDGEVPVEDEKMEVVVTDHKLNTNPNNSLVSDPNDGETKDEVIPDSVIDVEEYIEALVCVDGVKVVVAQKKDTLYNRLHSQNRREVVKRTVRQQIASGLSAIAQKASDAAILKAVSSHNILFDDSGRVCFKTNMDIVRPVDQPRQSQQTNDDGNVDDGNVERNGNAERNTKTERPKEDPASESQRWLAPEVAEKKTNVIASQASVFSLGLVLWEIETGFVPYGEQDGVNAVRQIVAGVPPDLSQVKNAEMRELIEQCLVTNPKERPQLAEIATLLDEIEDIPEKLPQQSIES</sequence>
<dbReference type="InterPro" id="IPR011009">
    <property type="entry name" value="Kinase-like_dom_sf"/>
</dbReference>
<feature type="region of interest" description="Disordered" evidence="1">
    <location>
        <begin position="45"/>
        <end position="64"/>
    </location>
</feature>
<dbReference type="InterPro" id="IPR051681">
    <property type="entry name" value="Ser/Thr_Kinases-Pseudokinases"/>
</dbReference>
<dbReference type="PANTHER" id="PTHR44329">
    <property type="entry name" value="SERINE/THREONINE-PROTEIN KINASE TNNI3K-RELATED"/>
    <property type="match status" value="1"/>
</dbReference>
<keyword evidence="2" id="KW-1133">Transmembrane helix</keyword>
<evidence type="ECO:0000256" key="1">
    <source>
        <dbReference type="SAM" id="MobiDB-lite"/>
    </source>
</evidence>
<reference evidence="4 5" key="1">
    <citation type="journal article" date="2022" name="bioRxiv">
        <title>Genomics of Preaxostyla Flagellates Illuminates Evolutionary Transitions and the Path Towards Mitochondrial Loss.</title>
        <authorList>
            <person name="Novak L.V.F."/>
            <person name="Treitli S.C."/>
            <person name="Pyrih J."/>
            <person name="Halakuc P."/>
            <person name="Pipaliya S.V."/>
            <person name="Vacek V."/>
            <person name="Brzon O."/>
            <person name="Soukal P."/>
            <person name="Eme L."/>
            <person name="Dacks J.B."/>
            <person name="Karnkowska A."/>
            <person name="Elias M."/>
            <person name="Hampl V."/>
        </authorList>
    </citation>
    <scope>NUCLEOTIDE SEQUENCE [LARGE SCALE GENOMIC DNA]</scope>
    <source>
        <strain evidence="4">NAU3</strain>
        <tissue evidence="4">Gut</tissue>
    </source>
</reference>
<dbReference type="PROSITE" id="PS51257">
    <property type="entry name" value="PROKAR_LIPOPROTEIN"/>
    <property type="match status" value="1"/>
</dbReference>
<feature type="region of interest" description="Disordered" evidence="1">
    <location>
        <begin position="1186"/>
        <end position="1233"/>
    </location>
</feature>
<dbReference type="InterPro" id="IPR000719">
    <property type="entry name" value="Prot_kinase_dom"/>
</dbReference>
<organism evidence="4 5">
    <name type="scientific">Blattamonas nauphoetae</name>
    <dbReference type="NCBI Taxonomy" id="2049346"/>
    <lineage>
        <taxon>Eukaryota</taxon>
        <taxon>Metamonada</taxon>
        <taxon>Preaxostyla</taxon>
        <taxon>Oxymonadida</taxon>
        <taxon>Blattamonas</taxon>
    </lineage>
</organism>
<accession>A0ABQ9XGZ2</accession>
<protein>
    <recommendedName>
        <fullName evidence="3">Protein kinase domain-containing protein</fullName>
    </recommendedName>
</protein>
<evidence type="ECO:0000313" key="4">
    <source>
        <dbReference type="EMBL" id="KAK2949902.1"/>
    </source>
</evidence>
<evidence type="ECO:0000256" key="2">
    <source>
        <dbReference type="SAM" id="Phobius"/>
    </source>
</evidence>
<feature type="transmembrane region" description="Helical" evidence="2">
    <location>
        <begin position="1011"/>
        <end position="1034"/>
    </location>
</feature>
<feature type="domain" description="Protein kinase" evidence="3">
    <location>
        <begin position="995"/>
        <end position="1325"/>
    </location>
</feature>
<dbReference type="Proteomes" id="UP001281761">
    <property type="component" value="Unassembled WGS sequence"/>
</dbReference>
<name>A0ABQ9XGZ2_9EUKA</name>
<keyword evidence="2" id="KW-0812">Transmembrane</keyword>
<dbReference type="Pfam" id="PF07714">
    <property type="entry name" value="PK_Tyr_Ser-Thr"/>
    <property type="match status" value="1"/>
</dbReference>
<proteinExistence type="predicted"/>
<comment type="caution">
    <text evidence="4">The sequence shown here is derived from an EMBL/GenBank/DDBJ whole genome shotgun (WGS) entry which is preliminary data.</text>
</comment>
<gene>
    <name evidence="4" type="ORF">BLNAU_15131</name>
</gene>
<dbReference type="EMBL" id="JARBJD010000146">
    <property type="protein sequence ID" value="KAK2949902.1"/>
    <property type="molecule type" value="Genomic_DNA"/>
</dbReference>